<sequence length="164" mass="17787">MSLAARTAARRAAVAPKLAFAAYAPRFYSSTTHGNDPETLETEKQRNLKGIQGETSTTIENAPGWNEYLASDSEADVKADRSELKLPELQQLTVEHVKKRHHATGSSSVDPSEQGSNTAAMSDGDVVDAVYEREEVTGPLKGAASGSEFVEEDIEVTHRVTRTR</sequence>
<evidence type="ECO:0000256" key="1">
    <source>
        <dbReference type="SAM" id="MobiDB-lite"/>
    </source>
</evidence>
<dbReference type="Proteomes" id="UP000076871">
    <property type="component" value="Unassembled WGS sequence"/>
</dbReference>
<dbReference type="EMBL" id="KV427618">
    <property type="protein sequence ID" value="KZT07738.1"/>
    <property type="molecule type" value="Genomic_DNA"/>
</dbReference>
<accession>A0A165ETP5</accession>
<evidence type="ECO:0000313" key="2">
    <source>
        <dbReference type="EMBL" id="KZT07738.1"/>
    </source>
</evidence>
<evidence type="ECO:0000313" key="3">
    <source>
        <dbReference type="Proteomes" id="UP000076871"/>
    </source>
</evidence>
<protein>
    <submittedName>
        <fullName evidence="2">Uncharacterized protein</fullName>
    </submittedName>
</protein>
<feature type="region of interest" description="Disordered" evidence="1">
    <location>
        <begin position="28"/>
        <end position="62"/>
    </location>
</feature>
<dbReference type="OrthoDB" id="529205at2759"/>
<dbReference type="STRING" id="1314785.A0A165ETP5"/>
<feature type="compositionally biased region" description="Polar residues" evidence="1">
    <location>
        <begin position="104"/>
        <end position="120"/>
    </location>
</feature>
<dbReference type="InParanoid" id="A0A165ETP5"/>
<gene>
    <name evidence="2" type="ORF">LAESUDRAFT_724733</name>
</gene>
<dbReference type="RefSeq" id="XP_040765478.1">
    <property type="nucleotide sequence ID" value="XM_040908681.1"/>
</dbReference>
<reference evidence="2 3" key="1">
    <citation type="journal article" date="2016" name="Mol. Biol. Evol.">
        <title>Comparative Genomics of Early-Diverging Mushroom-Forming Fungi Provides Insights into the Origins of Lignocellulose Decay Capabilities.</title>
        <authorList>
            <person name="Nagy L.G."/>
            <person name="Riley R."/>
            <person name="Tritt A."/>
            <person name="Adam C."/>
            <person name="Daum C."/>
            <person name="Floudas D."/>
            <person name="Sun H."/>
            <person name="Yadav J.S."/>
            <person name="Pangilinan J."/>
            <person name="Larsson K.H."/>
            <person name="Matsuura K."/>
            <person name="Barry K."/>
            <person name="Labutti K."/>
            <person name="Kuo R."/>
            <person name="Ohm R.A."/>
            <person name="Bhattacharya S.S."/>
            <person name="Shirouzu T."/>
            <person name="Yoshinaga Y."/>
            <person name="Martin F.M."/>
            <person name="Grigoriev I.V."/>
            <person name="Hibbett D.S."/>
        </authorList>
    </citation>
    <scope>NUCLEOTIDE SEQUENCE [LARGE SCALE GENOMIC DNA]</scope>
    <source>
        <strain evidence="2 3">93-53</strain>
    </source>
</reference>
<organism evidence="2 3">
    <name type="scientific">Laetiporus sulphureus 93-53</name>
    <dbReference type="NCBI Taxonomy" id="1314785"/>
    <lineage>
        <taxon>Eukaryota</taxon>
        <taxon>Fungi</taxon>
        <taxon>Dikarya</taxon>
        <taxon>Basidiomycota</taxon>
        <taxon>Agaricomycotina</taxon>
        <taxon>Agaricomycetes</taxon>
        <taxon>Polyporales</taxon>
        <taxon>Laetiporus</taxon>
    </lineage>
</organism>
<proteinExistence type="predicted"/>
<dbReference type="AlphaFoldDB" id="A0A165ETP5"/>
<dbReference type="GeneID" id="63825710"/>
<feature type="region of interest" description="Disordered" evidence="1">
    <location>
        <begin position="97"/>
        <end position="147"/>
    </location>
</feature>
<name>A0A165ETP5_9APHY</name>
<keyword evidence="3" id="KW-1185">Reference proteome</keyword>